<dbReference type="GeneID" id="93923577"/>
<dbReference type="Proteomes" id="UP000245369">
    <property type="component" value="Chromosome"/>
</dbReference>
<protein>
    <submittedName>
        <fullName evidence="1">ComC/BlpC family peptide pheromone/bacteriocin</fullName>
    </submittedName>
</protein>
<evidence type="ECO:0000313" key="1">
    <source>
        <dbReference type="EMBL" id="AWN20462.1"/>
    </source>
</evidence>
<gene>
    <name evidence="1" type="ORF">DK182_03480</name>
</gene>
<proteinExistence type="predicted"/>
<organism evidence="1 2">
    <name type="scientific">Streptococcus sobrinus</name>
    <dbReference type="NCBI Taxonomy" id="1310"/>
    <lineage>
        <taxon>Bacteria</taxon>
        <taxon>Bacillati</taxon>
        <taxon>Bacillota</taxon>
        <taxon>Bacilli</taxon>
        <taxon>Lactobacillales</taxon>
        <taxon>Streptococcaceae</taxon>
        <taxon>Streptococcus</taxon>
    </lineage>
</organism>
<dbReference type="EMBL" id="CP029490">
    <property type="protein sequence ID" value="AWN20462.1"/>
    <property type="molecule type" value="Genomic_DNA"/>
</dbReference>
<name>A0ABN5LHB2_9STRE</name>
<sequence length="71" mass="7573">MKTQSIEKFEPTNDESLSQVNGGFWGSLFAGFAQAYDGGVTLDQLNGHVIRHPSRPCSPYGTGGTPNSCNP</sequence>
<accession>A0ABN5LHB2</accession>
<dbReference type="RefSeq" id="WP_002960439.1">
    <property type="nucleotide sequence ID" value="NZ_CP029490.1"/>
</dbReference>
<reference evidence="1 2" key="1">
    <citation type="submission" date="2018-05" db="EMBL/GenBank/DDBJ databases">
        <title>Complete genome sequences of Streptococcus sobrinus.</title>
        <authorList>
            <person name="Sales M."/>
            <person name="Jensen P.A."/>
        </authorList>
    </citation>
    <scope>NUCLEOTIDE SEQUENCE [LARGE SCALE GENOMIC DNA]</scope>
    <source>
        <strain evidence="1 2">SL1</strain>
    </source>
</reference>
<evidence type="ECO:0000313" key="2">
    <source>
        <dbReference type="Proteomes" id="UP000245369"/>
    </source>
</evidence>
<keyword evidence="2" id="KW-1185">Reference proteome</keyword>